<reference evidence="2 3" key="1">
    <citation type="journal article" date="2019" name="Sci. Rep.">
        <title>A high-quality genome of Eragrostis curvula grass provides insights into Poaceae evolution and supports new strategies to enhance forage quality.</title>
        <authorList>
            <person name="Carballo J."/>
            <person name="Santos B.A.C.M."/>
            <person name="Zappacosta D."/>
            <person name="Garbus I."/>
            <person name="Selva J.P."/>
            <person name="Gallo C.A."/>
            <person name="Diaz A."/>
            <person name="Albertini E."/>
            <person name="Caccamo M."/>
            <person name="Echenique V."/>
        </authorList>
    </citation>
    <scope>NUCLEOTIDE SEQUENCE [LARGE SCALE GENOMIC DNA]</scope>
    <source>
        <strain evidence="3">cv. Victoria</strain>
        <tissue evidence="2">Leaf</tissue>
    </source>
</reference>
<accession>A0A5J9UPV1</accession>
<name>A0A5J9UPV1_9POAL</name>
<protein>
    <submittedName>
        <fullName evidence="2">Uncharacterized protein</fullName>
    </submittedName>
</protein>
<dbReference type="Gramene" id="TVU25404">
    <property type="protein sequence ID" value="TVU25404"/>
    <property type="gene ID" value="EJB05_27899"/>
</dbReference>
<proteinExistence type="predicted"/>
<comment type="caution">
    <text evidence="2">The sequence shown here is derived from an EMBL/GenBank/DDBJ whole genome shotgun (WGS) entry which is preliminary data.</text>
</comment>
<dbReference type="AlphaFoldDB" id="A0A5J9UPV1"/>
<dbReference type="Proteomes" id="UP000324897">
    <property type="component" value="Chromosome 2"/>
</dbReference>
<evidence type="ECO:0000313" key="2">
    <source>
        <dbReference type="EMBL" id="TVU25404.1"/>
    </source>
</evidence>
<gene>
    <name evidence="2" type="ORF">EJB05_27899</name>
</gene>
<sequence>MPVPVLSYPFPIPSRTSSAAIAARRRRRRNSSSHSSSTTRPSPHLNPTGNELEGDLLHDQTCSASICRIPSVCEADAHDSKSSCSSNIVGVMGVDMDNNMMTRVCTWLNLVFLVLDLLLVTM</sequence>
<evidence type="ECO:0000256" key="1">
    <source>
        <dbReference type="SAM" id="MobiDB-lite"/>
    </source>
</evidence>
<feature type="non-terminal residue" evidence="2">
    <location>
        <position position="1"/>
    </location>
</feature>
<evidence type="ECO:0000313" key="3">
    <source>
        <dbReference type="Proteomes" id="UP000324897"/>
    </source>
</evidence>
<keyword evidence="3" id="KW-1185">Reference proteome</keyword>
<feature type="compositionally biased region" description="Low complexity" evidence="1">
    <location>
        <begin position="32"/>
        <end position="43"/>
    </location>
</feature>
<feature type="region of interest" description="Disordered" evidence="1">
    <location>
        <begin position="17"/>
        <end position="53"/>
    </location>
</feature>
<dbReference type="EMBL" id="RWGY01000013">
    <property type="protein sequence ID" value="TVU25404.1"/>
    <property type="molecule type" value="Genomic_DNA"/>
</dbReference>
<organism evidence="2 3">
    <name type="scientific">Eragrostis curvula</name>
    <name type="common">weeping love grass</name>
    <dbReference type="NCBI Taxonomy" id="38414"/>
    <lineage>
        <taxon>Eukaryota</taxon>
        <taxon>Viridiplantae</taxon>
        <taxon>Streptophyta</taxon>
        <taxon>Embryophyta</taxon>
        <taxon>Tracheophyta</taxon>
        <taxon>Spermatophyta</taxon>
        <taxon>Magnoliopsida</taxon>
        <taxon>Liliopsida</taxon>
        <taxon>Poales</taxon>
        <taxon>Poaceae</taxon>
        <taxon>PACMAD clade</taxon>
        <taxon>Chloridoideae</taxon>
        <taxon>Eragrostideae</taxon>
        <taxon>Eragrostidinae</taxon>
        <taxon>Eragrostis</taxon>
    </lineage>
</organism>